<organism evidence="3">
    <name type="scientific">Tetraodon nigroviridis</name>
    <name type="common">Spotted green pufferfish</name>
    <name type="synonym">Chelonodon nigroviridis</name>
    <dbReference type="NCBI Taxonomy" id="99883"/>
    <lineage>
        <taxon>Eukaryota</taxon>
        <taxon>Metazoa</taxon>
        <taxon>Chordata</taxon>
        <taxon>Craniata</taxon>
        <taxon>Vertebrata</taxon>
        <taxon>Euteleostomi</taxon>
        <taxon>Actinopterygii</taxon>
        <taxon>Neopterygii</taxon>
        <taxon>Teleostei</taxon>
        <taxon>Neoteleostei</taxon>
        <taxon>Acanthomorphata</taxon>
        <taxon>Eupercaria</taxon>
        <taxon>Tetraodontiformes</taxon>
        <taxon>Tetradontoidea</taxon>
        <taxon>Tetraodontidae</taxon>
        <taxon>Tetraodon</taxon>
    </lineage>
</organism>
<dbReference type="InterPro" id="IPR037055">
    <property type="entry name" value="MHC_I-like_Ag-recog_sf"/>
</dbReference>
<accession>Q4T1U3</accession>
<dbReference type="Ensembl" id="ENSTNIT00000007750.1">
    <property type="protein sequence ID" value="ENSTNIP00000007590.1"/>
    <property type="gene ID" value="ENSTNIG00000004925.1"/>
</dbReference>
<reference evidence="3 5" key="1">
    <citation type="journal article" date="2004" name="Nature">
        <title>Genome duplication in the teleost fish Tetraodon nigroviridis reveals the early vertebrate proto-karyotype.</title>
        <authorList>
            <person name="Jaillon O."/>
            <person name="Aury J.-M."/>
            <person name="Brunet F."/>
            <person name="Petit J.-L."/>
            <person name="Stange-Thomann N."/>
            <person name="Mauceli E."/>
            <person name="Bouneau L."/>
            <person name="Fischer C."/>
            <person name="Ozouf-Costaz C."/>
            <person name="Bernot A."/>
            <person name="Nicaud S."/>
            <person name="Jaffe D."/>
            <person name="Fisher S."/>
            <person name="Lutfalla G."/>
            <person name="Dossat C."/>
            <person name="Segurens B."/>
            <person name="Dasilva C."/>
            <person name="Salanoubat M."/>
            <person name="Levy M."/>
            <person name="Boudet N."/>
            <person name="Castellano S."/>
            <person name="Anthouard V."/>
            <person name="Jubin C."/>
            <person name="Castelli V."/>
            <person name="Katinka M."/>
            <person name="Vacherie B."/>
            <person name="Biemont C."/>
            <person name="Skalli Z."/>
            <person name="Cattolico L."/>
            <person name="Poulain J."/>
            <person name="De Berardinis V."/>
            <person name="Cruaud C."/>
            <person name="Duprat S."/>
            <person name="Brottier P."/>
            <person name="Coutanceau J.-P."/>
            <person name="Gouzy J."/>
            <person name="Parra G."/>
            <person name="Lardier G."/>
            <person name="Chapple C."/>
            <person name="McKernan K.J."/>
            <person name="McEwan P."/>
            <person name="Bosak S."/>
            <person name="Kellis M."/>
            <person name="Volff J.-N."/>
            <person name="Guigo R."/>
            <person name="Zody M.C."/>
            <person name="Mesirov J."/>
            <person name="Lindblad-Toh K."/>
            <person name="Birren B."/>
            <person name="Nusbaum C."/>
            <person name="Kahn D."/>
            <person name="Robinson-Rechavi M."/>
            <person name="Laudet V."/>
            <person name="Schachter V."/>
            <person name="Quetier F."/>
            <person name="Saurin W."/>
            <person name="Scarpelli C."/>
            <person name="Wincker P."/>
            <person name="Lander E.S."/>
            <person name="Weissenbach J."/>
            <person name="Roest Crollius H."/>
        </authorList>
    </citation>
    <scope>NUCLEOTIDE SEQUENCE [LARGE SCALE GENOMIC DNA]</scope>
</reference>
<dbReference type="GO" id="GO:0009897">
    <property type="term" value="C:external side of plasma membrane"/>
    <property type="evidence" value="ECO:0007669"/>
    <property type="project" value="TreeGrafter"/>
</dbReference>
<evidence type="ECO:0000313" key="5">
    <source>
        <dbReference type="Proteomes" id="UP000007303"/>
    </source>
</evidence>
<dbReference type="Proteomes" id="UP000007303">
    <property type="component" value="Unassembled WGS sequence"/>
</dbReference>
<proteinExistence type="predicted"/>
<reference evidence="4" key="3">
    <citation type="submission" date="2025-05" db="UniProtKB">
        <authorList>
            <consortium name="Ensembl"/>
        </authorList>
    </citation>
    <scope>IDENTIFICATION</scope>
</reference>
<dbReference type="AlphaFoldDB" id="Q4T1U3"/>
<dbReference type="OMA" id="GEWPQPG"/>
<dbReference type="SUPFAM" id="SSF54452">
    <property type="entry name" value="MHC antigen-recognition domain"/>
    <property type="match status" value="1"/>
</dbReference>
<feature type="domain" description="MHC class I-like antigen recognition-like" evidence="2">
    <location>
        <begin position="2"/>
        <end position="88"/>
    </location>
</feature>
<dbReference type="GeneTree" id="ENSGT00940000175658"/>
<evidence type="ECO:0000256" key="1">
    <source>
        <dbReference type="ARBA" id="ARBA00023180"/>
    </source>
</evidence>
<dbReference type="Gene3D" id="3.30.500.10">
    <property type="entry name" value="MHC class I-like antigen recognition-like"/>
    <property type="match status" value="1"/>
</dbReference>
<dbReference type="GO" id="GO:0006955">
    <property type="term" value="P:immune response"/>
    <property type="evidence" value="ECO:0007669"/>
    <property type="project" value="TreeGrafter"/>
</dbReference>
<dbReference type="KEGG" id="tng:GSTEN00008642G001"/>
<evidence type="ECO:0000259" key="2">
    <source>
        <dbReference type="Pfam" id="PF00129"/>
    </source>
</evidence>
<dbReference type="InterPro" id="IPR011161">
    <property type="entry name" value="MHC_I-like_Ag-recog"/>
</dbReference>
<dbReference type="STRING" id="99883.ENSTNIP00000007590"/>
<feature type="non-terminal residue" evidence="3">
    <location>
        <position position="1"/>
    </location>
</feature>
<dbReference type="PANTHER" id="PTHR16675">
    <property type="entry name" value="MHC CLASS I-RELATED"/>
    <property type="match status" value="1"/>
</dbReference>
<dbReference type="InterPro" id="IPR050208">
    <property type="entry name" value="MHC_class-I_related"/>
</dbReference>
<dbReference type="HOGENOM" id="CLU_162388_0_0_1"/>
<name>Q4T1U3_TETNG</name>
<protein>
    <submittedName>
        <fullName evidence="3">(spotted green pufferfish) hypothetical protein</fullName>
    </submittedName>
</protein>
<dbReference type="PANTHER" id="PTHR16675:SF237">
    <property type="entry name" value="MHC CLASS I ANTIGEN TRANSCRIPT VARIANT 1-RELATED"/>
    <property type="match status" value="1"/>
</dbReference>
<dbReference type="InterPro" id="IPR011162">
    <property type="entry name" value="MHC_I/II-like_Ag-recog"/>
</dbReference>
<gene>
    <name evidence="3" type="ORF">GSTENG00008642001</name>
</gene>
<keyword evidence="5" id="KW-1185">Reference proteome</keyword>
<sequence>THTLKYFHTVSSGVPNFPEFVAVVMVDDVHISHYDSDTRRAQPRQEWMENVSAEHPQYWERETGNFMGAHQAYKAWIEILKPSFNQTGGEMSSPLHC</sequence>
<keyword evidence="1" id="KW-0325">Glycoprotein</keyword>
<reference evidence="3" key="2">
    <citation type="submission" date="2004-02" db="EMBL/GenBank/DDBJ databases">
        <authorList>
            <consortium name="Genoscope"/>
            <consortium name="Whitehead Institute Centre for Genome Research"/>
        </authorList>
    </citation>
    <scope>NUCLEOTIDE SEQUENCE</scope>
</reference>
<dbReference type="OrthoDB" id="8936120at2759"/>
<dbReference type="EMBL" id="CAAE01010480">
    <property type="protein sequence ID" value="CAF93139.1"/>
    <property type="molecule type" value="Genomic_DNA"/>
</dbReference>
<dbReference type="Pfam" id="PF00129">
    <property type="entry name" value="MHC_I"/>
    <property type="match status" value="1"/>
</dbReference>
<dbReference type="GO" id="GO:0005615">
    <property type="term" value="C:extracellular space"/>
    <property type="evidence" value="ECO:0007669"/>
    <property type="project" value="TreeGrafter"/>
</dbReference>
<evidence type="ECO:0000313" key="3">
    <source>
        <dbReference type="EMBL" id="CAF93139.1"/>
    </source>
</evidence>
<evidence type="ECO:0000313" key="4">
    <source>
        <dbReference type="Ensembl" id="ENSTNIP00000007590.1"/>
    </source>
</evidence>